<keyword evidence="5 11" id="KW-0067">ATP-binding</keyword>
<feature type="binding site" evidence="11">
    <location>
        <position position="176"/>
    </location>
    <ligand>
        <name>L-tyrosine</name>
        <dbReference type="ChEBI" id="CHEBI:58315"/>
    </ligand>
</feature>
<proteinExistence type="inferred from homology"/>
<comment type="caution">
    <text evidence="13">The sequence shown here is derived from an EMBL/GenBank/DDBJ whole genome shotgun (WGS) entry which is preliminary data.</text>
</comment>
<dbReference type="CDD" id="cd00165">
    <property type="entry name" value="S4"/>
    <property type="match status" value="1"/>
</dbReference>
<dbReference type="SUPFAM" id="SSF52374">
    <property type="entry name" value="Nucleotidylyl transferase"/>
    <property type="match status" value="1"/>
</dbReference>
<dbReference type="GO" id="GO:0005524">
    <property type="term" value="F:ATP binding"/>
    <property type="evidence" value="ECO:0007669"/>
    <property type="project" value="UniProtKB-UniRule"/>
</dbReference>
<dbReference type="PROSITE" id="PS50889">
    <property type="entry name" value="S4"/>
    <property type="match status" value="1"/>
</dbReference>
<evidence type="ECO:0000256" key="6">
    <source>
        <dbReference type="ARBA" id="ARBA00022884"/>
    </source>
</evidence>
<evidence type="ECO:0000313" key="14">
    <source>
        <dbReference type="Proteomes" id="UP000548867"/>
    </source>
</evidence>
<dbReference type="GO" id="GO:0005829">
    <property type="term" value="C:cytosol"/>
    <property type="evidence" value="ECO:0007669"/>
    <property type="project" value="TreeGrafter"/>
</dbReference>
<dbReference type="Gene3D" id="3.40.50.620">
    <property type="entry name" value="HUPs"/>
    <property type="match status" value="1"/>
</dbReference>
<keyword evidence="6 12" id="KW-0694">RNA-binding</keyword>
<evidence type="ECO:0000256" key="12">
    <source>
        <dbReference type="PROSITE-ProRule" id="PRU00182"/>
    </source>
</evidence>
<dbReference type="RefSeq" id="WP_183624382.1">
    <property type="nucleotide sequence ID" value="NZ_JACIDX010000005.1"/>
</dbReference>
<reference evidence="13 14" key="1">
    <citation type="submission" date="2020-08" db="EMBL/GenBank/DDBJ databases">
        <title>Genomic Encyclopedia of Type Strains, Phase IV (KMG-IV): sequencing the most valuable type-strain genomes for metagenomic binning, comparative biology and taxonomic classification.</title>
        <authorList>
            <person name="Goeker M."/>
        </authorList>
    </citation>
    <scope>NUCLEOTIDE SEQUENCE [LARGE SCALE GENOMIC DNA]</scope>
    <source>
        <strain evidence="13 14">DSM 27057</strain>
    </source>
</reference>
<dbReference type="EMBL" id="JACIDX010000005">
    <property type="protein sequence ID" value="MBB3954698.1"/>
    <property type="molecule type" value="Genomic_DNA"/>
</dbReference>
<feature type="short sequence motif" description="'KMSKS' region" evidence="11">
    <location>
        <begin position="236"/>
        <end position="240"/>
    </location>
</feature>
<comment type="catalytic activity">
    <reaction evidence="9 11">
        <text>tRNA(Tyr) + L-tyrosine + ATP = L-tyrosyl-tRNA(Tyr) + AMP + diphosphate + H(+)</text>
        <dbReference type="Rhea" id="RHEA:10220"/>
        <dbReference type="Rhea" id="RHEA-COMP:9706"/>
        <dbReference type="Rhea" id="RHEA-COMP:9707"/>
        <dbReference type="ChEBI" id="CHEBI:15378"/>
        <dbReference type="ChEBI" id="CHEBI:30616"/>
        <dbReference type="ChEBI" id="CHEBI:33019"/>
        <dbReference type="ChEBI" id="CHEBI:58315"/>
        <dbReference type="ChEBI" id="CHEBI:78442"/>
        <dbReference type="ChEBI" id="CHEBI:78536"/>
        <dbReference type="ChEBI" id="CHEBI:456215"/>
        <dbReference type="EC" id="6.1.1.1"/>
    </reaction>
</comment>
<name>A0A7W6CHY2_9SPHN</name>
<comment type="subcellular location">
    <subcellularLocation>
        <location evidence="1 11">Cytoplasm</location>
    </subcellularLocation>
</comment>
<dbReference type="SUPFAM" id="SSF55174">
    <property type="entry name" value="Alpha-L RNA-binding motif"/>
    <property type="match status" value="1"/>
</dbReference>
<protein>
    <recommendedName>
        <fullName evidence="11">Tyrosine--tRNA ligase</fullName>
        <ecNumber evidence="11">6.1.1.1</ecNumber>
    </recommendedName>
    <alternativeName>
        <fullName evidence="11">Tyrosyl-tRNA synthetase</fullName>
        <shortName evidence="11">TyrRS</shortName>
    </alternativeName>
</protein>
<feature type="binding site" evidence="11">
    <location>
        <position position="180"/>
    </location>
    <ligand>
        <name>L-tyrosine</name>
        <dbReference type="ChEBI" id="CHEBI:58315"/>
    </ligand>
</feature>
<evidence type="ECO:0000256" key="8">
    <source>
        <dbReference type="ARBA" id="ARBA00023146"/>
    </source>
</evidence>
<dbReference type="GO" id="GO:0042803">
    <property type="term" value="F:protein homodimerization activity"/>
    <property type="evidence" value="ECO:0007669"/>
    <property type="project" value="UniProtKB-ARBA"/>
</dbReference>
<dbReference type="Pfam" id="PF00579">
    <property type="entry name" value="tRNA-synt_1b"/>
    <property type="match status" value="1"/>
</dbReference>
<evidence type="ECO:0000256" key="2">
    <source>
        <dbReference type="ARBA" id="ARBA00022490"/>
    </source>
</evidence>
<evidence type="ECO:0000256" key="4">
    <source>
        <dbReference type="ARBA" id="ARBA00022741"/>
    </source>
</evidence>
<dbReference type="HAMAP" id="MF_02006">
    <property type="entry name" value="Tyr_tRNA_synth_type1"/>
    <property type="match status" value="1"/>
</dbReference>
<accession>A0A7W6CHY2</accession>
<dbReference type="InterPro" id="IPR024107">
    <property type="entry name" value="Tyr-tRNA-ligase_bac_1"/>
</dbReference>
<dbReference type="AlphaFoldDB" id="A0A7W6CHY2"/>
<dbReference type="NCBIfam" id="TIGR00234">
    <property type="entry name" value="tyrS"/>
    <property type="match status" value="1"/>
</dbReference>
<dbReference type="PRINTS" id="PR01040">
    <property type="entry name" value="TRNASYNTHTYR"/>
</dbReference>
<dbReference type="InterPro" id="IPR002307">
    <property type="entry name" value="Tyr-tRNA-ligase"/>
</dbReference>
<dbReference type="GO" id="GO:0004831">
    <property type="term" value="F:tyrosine-tRNA ligase activity"/>
    <property type="evidence" value="ECO:0007669"/>
    <property type="project" value="UniProtKB-UniRule"/>
</dbReference>
<dbReference type="EC" id="6.1.1.1" evidence="11"/>
<gene>
    <name evidence="11" type="primary">tyrS</name>
    <name evidence="13" type="ORF">GGR38_001637</name>
</gene>
<comment type="function">
    <text evidence="11">Catalyzes the attachment of tyrosine to tRNA(Tyr) in a two-step reaction: tyrosine is first activated by ATP to form Tyr-AMP and then transferred to the acceptor end of tRNA(Tyr).</text>
</comment>
<dbReference type="Gene3D" id="1.10.240.10">
    <property type="entry name" value="Tyrosyl-Transfer RNA Synthetase"/>
    <property type="match status" value="1"/>
</dbReference>
<comment type="similarity">
    <text evidence="10 11">Belongs to the class-I aminoacyl-tRNA synthetase family. TyrS type 1 subfamily.</text>
</comment>
<dbReference type="InterPro" id="IPR002305">
    <property type="entry name" value="aa-tRNA-synth_Ic"/>
</dbReference>
<dbReference type="InterPro" id="IPR036986">
    <property type="entry name" value="S4_RNA-bd_sf"/>
</dbReference>
<keyword evidence="4 11" id="KW-0547">Nucleotide-binding</keyword>
<organism evidence="13 14">
    <name type="scientific">Novosphingobium sediminicola</name>
    <dbReference type="NCBI Taxonomy" id="563162"/>
    <lineage>
        <taxon>Bacteria</taxon>
        <taxon>Pseudomonadati</taxon>
        <taxon>Pseudomonadota</taxon>
        <taxon>Alphaproteobacteria</taxon>
        <taxon>Sphingomonadales</taxon>
        <taxon>Sphingomonadaceae</taxon>
        <taxon>Novosphingobium</taxon>
    </lineage>
</organism>
<evidence type="ECO:0000313" key="13">
    <source>
        <dbReference type="EMBL" id="MBB3954698.1"/>
    </source>
</evidence>
<evidence type="ECO:0000256" key="9">
    <source>
        <dbReference type="ARBA" id="ARBA00048248"/>
    </source>
</evidence>
<feature type="short sequence motif" description="'HIGH' region" evidence="11">
    <location>
        <begin position="44"/>
        <end position="53"/>
    </location>
</feature>
<keyword evidence="7 11" id="KW-0648">Protein biosynthesis</keyword>
<evidence type="ECO:0000256" key="7">
    <source>
        <dbReference type="ARBA" id="ARBA00022917"/>
    </source>
</evidence>
<keyword evidence="2 11" id="KW-0963">Cytoplasm</keyword>
<dbReference type="CDD" id="cd00805">
    <property type="entry name" value="TyrRS_core"/>
    <property type="match status" value="1"/>
</dbReference>
<keyword evidence="14" id="KW-1185">Reference proteome</keyword>
<dbReference type="FunFam" id="1.10.240.10:FF:000001">
    <property type="entry name" value="Tyrosine--tRNA ligase"/>
    <property type="match status" value="1"/>
</dbReference>
<dbReference type="InterPro" id="IPR014729">
    <property type="entry name" value="Rossmann-like_a/b/a_fold"/>
</dbReference>
<evidence type="ECO:0000256" key="1">
    <source>
        <dbReference type="ARBA" id="ARBA00004496"/>
    </source>
</evidence>
<sequence length="409" mass="44496">MTEYKSDLLRLLDERGYIHQLTDAAALDALACKQVVPGYIGFDPTAPSLHVGSMVQIMLLRRLQQAGHKPIVLMGGGTGKIGDPSFKDEARKLMTDEVIAENVASIRRVFSRFLTFGDGPSDAVMVDNAEWLDKLGYISFLREVGQHFSVNRMLSFDSVKTRLDREQSLSFLEFNYMILQGYDFRELSNRYGCRLQMGGSDQWGNIVNGIELARRMDGVEVFGVTTPLLTTADGAKMGKSVNGAVWLNDDALPAYDFWQYWRNTDDRDVGRFLKLFTDLPLDEIARLEALEGSEINAAKIVLANEVTKLVRGEEAAKAAEATASATFAGGGLGADLPVWHVPAEGCTIVDALVGIGFAASRGEAKRLIAGGGAKLDGAGVSDENQVISLESGEIRLSSGKKKHGILKAL</sequence>
<feature type="binding site" evidence="11">
    <location>
        <position position="39"/>
    </location>
    <ligand>
        <name>L-tyrosine</name>
        <dbReference type="ChEBI" id="CHEBI:58315"/>
    </ligand>
</feature>
<evidence type="ECO:0000256" key="5">
    <source>
        <dbReference type="ARBA" id="ARBA00022840"/>
    </source>
</evidence>
<keyword evidence="8 11" id="KW-0030">Aminoacyl-tRNA synthetase</keyword>
<dbReference type="PANTHER" id="PTHR11766:SF0">
    <property type="entry name" value="TYROSINE--TRNA LIGASE, MITOCHONDRIAL"/>
    <property type="match status" value="1"/>
</dbReference>
<keyword evidence="3 11" id="KW-0436">Ligase</keyword>
<dbReference type="FunFam" id="3.40.50.620:FF:000008">
    <property type="entry name" value="Tyrosine--tRNA ligase"/>
    <property type="match status" value="1"/>
</dbReference>
<dbReference type="InterPro" id="IPR024088">
    <property type="entry name" value="Tyr-tRNA-ligase_bac-type"/>
</dbReference>
<evidence type="ECO:0000256" key="10">
    <source>
        <dbReference type="ARBA" id="ARBA00060965"/>
    </source>
</evidence>
<dbReference type="GO" id="GO:0006437">
    <property type="term" value="P:tyrosyl-tRNA aminoacylation"/>
    <property type="evidence" value="ECO:0007669"/>
    <property type="project" value="UniProtKB-UniRule"/>
</dbReference>
<dbReference type="PANTHER" id="PTHR11766">
    <property type="entry name" value="TYROSYL-TRNA SYNTHETASE"/>
    <property type="match status" value="1"/>
</dbReference>
<evidence type="ECO:0000256" key="3">
    <source>
        <dbReference type="ARBA" id="ARBA00022598"/>
    </source>
</evidence>
<dbReference type="GO" id="GO:0003723">
    <property type="term" value="F:RNA binding"/>
    <property type="evidence" value="ECO:0007669"/>
    <property type="project" value="UniProtKB-KW"/>
</dbReference>
<dbReference type="Proteomes" id="UP000548867">
    <property type="component" value="Unassembled WGS sequence"/>
</dbReference>
<comment type="subunit">
    <text evidence="11">Homodimer.</text>
</comment>
<evidence type="ECO:0000256" key="11">
    <source>
        <dbReference type="HAMAP-Rule" id="MF_02006"/>
    </source>
</evidence>
<dbReference type="Gene3D" id="3.10.290.10">
    <property type="entry name" value="RNA-binding S4 domain"/>
    <property type="match status" value="1"/>
</dbReference>
<feature type="binding site" evidence="11">
    <location>
        <position position="239"/>
    </location>
    <ligand>
        <name>ATP</name>
        <dbReference type="ChEBI" id="CHEBI:30616"/>
    </ligand>
</feature>